<sequence>MTSDNQDEHLLGAVASALVTIDELRDLTVFQMPYPATVQRALDRIVLHCLRRYARPPKSVPGLVRWGYERHLGGWPLTLPDGVYPADGFLVDAESGAPTALCHEIALCAETDNPLQEASRRMATMTDLASEYSQAPAYGTLRGVLATHPVLTNDLLNNVRFANRLGALDEHLGDFYHPIGLEYEIDGAVFPCANCSTPLRLTAAGSWWCEREECGTGGAVSPGAPLDWDAKVLMQMGRKHRQFVSGPGRTVLRIANSLKLPGVTVRRWPVHGPGDLRVELPGVHAWTALIVDWHSPVLLGRAIAVAMSRYGADTAIWVVAQYRVDADPDYLRVVREHATVATGTPQVCSEEEFTDMVRRHSKESGHA</sequence>
<feature type="domain" description="pPIWI-RE three-gene island" evidence="2">
    <location>
        <begin position="11"/>
        <end position="152"/>
    </location>
</feature>
<dbReference type="Pfam" id="PF18154">
    <property type="entry name" value="pPIWI_RE_REase"/>
    <property type="match status" value="1"/>
</dbReference>
<accession>A0ABR6BQ52</accession>
<evidence type="ECO:0000313" key="4">
    <source>
        <dbReference type="Proteomes" id="UP000517916"/>
    </source>
</evidence>
<dbReference type="Pfam" id="PF18156">
    <property type="entry name" value="pPIWI_RE_Y"/>
    <property type="match status" value="1"/>
</dbReference>
<keyword evidence="4" id="KW-1185">Reference proteome</keyword>
<gene>
    <name evidence="3" type="ORF">BC739_006047</name>
</gene>
<dbReference type="Proteomes" id="UP000517916">
    <property type="component" value="Unassembled WGS sequence"/>
</dbReference>
<comment type="caution">
    <text evidence="3">The sequence shown here is derived from an EMBL/GenBank/DDBJ whole genome shotgun (WGS) entry which is preliminary data.</text>
</comment>
<dbReference type="RefSeq" id="WP_025356124.1">
    <property type="nucleotide sequence ID" value="NZ_BAAABQ010000047.1"/>
</dbReference>
<dbReference type="InterPro" id="IPR041191">
    <property type="entry name" value="pPIWI_RE_Y"/>
</dbReference>
<name>A0ABR6BQ52_9PSEU</name>
<dbReference type="EMBL" id="JACJID010000004">
    <property type="protein sequence ID" value="MBA8928830.1"/>
    <property type="molecule type" value="Genomic_DNA"/>
</dbReference>
<dbReference type="InterPro" id="IPR040828">
    <property type="entry name" value="pPIWI_RE_REase"/>
</dbReference>
<evidence type="ECO:0008006" key="5">
    <source>
        <dbReference type="Google" id="ProtNLM"/>
    </source>
</evidence>
<proteinExistence type="predicted"/>
<evidence type="ECO:0000259" key="1">
    <source>
        <dbReference type="Pfam" id="PF18154"/>
    </source>
</evidence>
<evidence type="ECO:0000313" key="3">
    <source>
        <dbReference type="EMBL" id="MBA8928830.1"/>
    </source>
</evidence>
<feature type="domain" description="REase associating with pPIWI RE" evidence="1">
    <location>
        <begin position="248"/>
        <end position="364"/>
    </location>
</feature>
<organism evidence="3 4">
    <name type="scientific">Kutzneria viridogrisea</name>
    <dbReference type="NCBI Taxonomy" id="47990"/>
    <lineage>
        <taxon>Bacteria</taxon>
        <taxon>Bacillati</taxon>
        <taxon>Actinomycetota</taxon>
        <taxon>Actinomycetes</taxon>
        <taxon>Pseudonocardiales</taxon>
        <taxon>Pseudonocardiaceae</taxon>
        <taxon>Kutzneria</taxon>
    </lineage>
</organism>
<evidence type="ECO:0000259" key="2">
    <source>
        <dbReference type="Pfam" id="PF18156"/>
    </source>
</evidence>
<reference evidence="3 4" key="1">
    <citation type="submission" date="2020-08" db="EMBL/GenBank/DDBJ databases">
        <title>Genomic Encyclopedia of Archaeal and Bacterial Type Strains, Phase II (KMG-II): from individual species to whole genera.</title>
        <authorList>
            <person name="Goeker M."/>
        </authorList>
    </citation>
    <scope>NUCLEOTIDE SEQUENCE [LARGE SCALE GENOMIC DNA]</scope>
    <source>
        <strain evidence="3 4">DSM 43850</strain>
    </source>
</reference>
<protein>
    <recommendedName>
        <fullName evidence="5">REase associating with pPIWI RE domain-containing protein</fullName>
    </recommendedName>
</protein>